<keyword evidence="3" id="KW-0238">DNA-binding</keyword>
<dbReference type="InterPro" id="IPR005650">
    <property type="entry name" value="BlaI_family"/>
</dbReference>
<dbReference type="GO" id="GO:0045892">
    <property type="term" value="P:negative regulation of DNA-templated transcription"/>
    <property type="evidence" value="ECO:0007669"/>
    <property type="project" value="InterPro"/>
</dbReference>
<evidence type="ECO:0000313" key="6">
    <source>
        <dbReference type="Proteomes" id="UP000243297"/>
    </source>
</evidence>
<keyword evidence="4" id="KW-0804">Transcription</keyword>
<dbReference type="AlphaFoldDB" id="A0A1T4QBS4"/>
<dbReference type="PIRSF" id="PIRSF019455">
    <property type="entry name" value="CopR_AtkY"/>
    <property type="match status" value="1"/>
</dbReference>
<name>A0A1T4QBS4_9FIRM</name>
<comment type="similarity">
    <text evidence="1">Belongs to the BlaI transcriptional regulatory family.</text>
</comment>
<dbReference type="InterPro" id="IPR036390">
    <property type="entry name" value="WH_DNA-bd_sf"/>
</dbReference>
<evidence type="ECO:0000313" key="5">
    <source>
        <dbReference type="EMBL" id="SKA01240.1"/>
    </source>
</evidence>
<dbReference type="Gene3D" id="1.10.10.10">
    <property type="entry name" value="Winged helix-like DNA-binding domain superfamily/Winged helix DNA-binding domain"/>
    <property type="match status" value="1"/>
</dbReference>
<evidence type="ECO:0000256" key="3">
    <source>
        <dbReference type="ARBA" id="ARBA00023125"/>
    </source>
</evidence>
<keyword evidence="6" id="KW-1185">Reference proteome</keyword>
<reference evidence="6" key="1">
    <citation type="submission" date="2017-02" db="EMBL/GenBank/DDBJ databases">
        <authorList>
            <person name="Varghese N."/>
            <person name="Submissions S."/>
        </authorList>
    </citation>
    <scope>NUCLEOTIDE SEQUENCE [LARGE SCALE GENOMIC DNA]</scope>
    <source>
        <strain evidence="6">ATCC 25662</strain>
    </source>
</reference>
<dbReference type="Pfam" id="PF03965">
    <property type="entry name" value="Penicillinase_R"/>
    <property type="match status" value="1"/>
</dbReference>
<dbReference type="RefSeq" id="WP_078712783.1">
    <property type="nucleotide sequence ID" value="NZ_FUWY01000009.1"/>
</dbReference>
<evidence type="ECO:0000256" key="4">
    <source>
        <dbReference type="ARBA" id="ARBA00023163"/>
    </source>
</evidence>
<protein>
    <submittedName>
        <fullName evidence="5">Predicted transcriptional regulator</fullName>
    </submittedName>
</protein>
<sequence length="119" mass="13681">MVDKVFDSERNILELLWEKDNQSAKEIAEQCEKNVGWSKTTTYTVIKKCVSKGLIQRIDPGFICHACIGKEIVCAQETDDLIQRNYSGNPDLLVASLLEQKKVSFEEIQKLKELIKKYE</sequence>
<dbReference type="InterPro" id="IPR036388">
    <property type="entry name" value="WH-like_DNA-bd_sf"/>
</dbReference>
<dbReference type="Gene3D" id="1.10.4040.10">
    <property type="entry name" value="Penicillinase repressor domain"/>
    <property type="match status" value="1"/>
</dbReference>
<keyword evidence="2" id="KW-0805">Transcription regulation</keyword>
<gene>
    <name evidence="5" type="ORF">SAMN02745191_2399</name>
</gene>
<evidence type="ECO:0000256" key="2">
    <source>
        <dbReference type="ARBA" id="ARBA00023015"/>
    </source>
</evidence>
<accession>A0A1T4QBS4</accession>
<dbReference type="Proteomes" id="UP000243297">
    <property type="component" value="Unassembled WGS sequence"/>
</dbReference>
<dbReference type="STRING" id="118967.SAMN02745191_2399"/>
<dbReference type="GO" id="GO:0003677">
    <property type="term" value="F:DNA binding"/>
    <property type="evidence" value="ECO:0007669"/>
    <property type="project" value="UniProtKB-KW"/>
</dbReference>
<proteinExistence type="inferred from homology"/>
<dbReference type="SUPFAM" id="SSF46785">
    <property type="entry name" value="Winged helix' DNA-binding domain"/>
    <property type="match status" value="1"/>
</dbReference>
<evidence type="ECO:0000256" key="1">
    <source>
        <dbReference type="ARBA" id="ARBA00011046"/>
    </source>
</evidence>
<dbReference type="EMBL" id="FUWY01000009">
    <property type="protein sequence ID" value="SKA01240.1"/>
    <property type="molecule type" value="Genomic_DNA"/>
</dbReference>
<organism evidence="5 6">
    <name type="scientific">Anaerorhabdus furcosa</name>
    <dbReference type="NCBI Taxonomy" id="118967"/>
    <lineage>
        <taxon>Bacteria</taxon>
        <taxon>Bacillati</taxon>
        <taxon>Bacillota</taxon>
        <taxon>Erysipelotrichia</taxon>
        <taxon>Erysipelotrichales</taxon>
        <taxon>Erysipelotrichaceae</taxon>
        <taxon>Anaerorhabdus</taxon>
    </lineage>
</organism>
<dbReference type="OrthoDB" id="279010at2"/>